<evidence type="ECO:0000256" key="1">
    <source>
        <dbReference type="ARBA" id="ARBA00022460"/>
    </source>
</evidence>
<dbReference type="InterPro" id="IPR031311">
    <property type="entry name" value="CHIT_BIND_RR_consensus"/>
</dbReference>
<keyword evidence="6" id="KW-1185">Reference proteome</keyword>
<dbReference type="PANTHER" id="PTHR10380">
    <property type="entry name" value="CUTICLE PROTEIN"/>
    <property type="match status" value="1"/>
</dbReference>
<dbReference type="PANTHER" id="PTHR10380:SF119">
    <property type="entry name" value="PROTEIN LETHAL(3)MALIGNANT BLOOD NEOPLASM 1"/>
    <property type="match status" value="1"/>
</dbReference>
<evidence type="ECO:0008006" key="7">
    <source>
        <dbReference type="Google" id="ProtNLM"/>
    </source>
</evidence>
<dbReference type="Proteomes" id="UP001329430">
    <property type="component" value="Chromosome 3"/>
</dbReference>
<feature type="signal peptide" evidence="4">
    <location>
        <begin position="1"/>
        <end position="17"/>
    </location>
</feature>
<evidence type="ECO:0000256" key="2">
    <source>
        <dbReference type="PROSITE-ProRule" id="PRU00497"/>
    </source>
</evidence>
<name>A0AAN7VK70_9COLE</name>
<feature type="chain" id="PRO_5042900941" description="Protein lethal(3)malignant blood neoplasm 1" evidence="4">
    <location>
        <begin position="18"/>
        <end position="482"/>
    </location>
</feature>
<comment type="caution">
    <text evidence="5">The sequence shown here is derived from an EMBL/GenBank/DDBJ whole genome shotgun (WGS) entry which is preliminary data.</text>
</comment>
<evidence type="ECO:0000256" key="3">
    <source>
        <dbReference type="SAM" id="MobiDB-lite"/>
    </source>
</evidence>
<sequence length="482" mass="54654">MVPMRWFYLLLILEVYGEKIKDEDRPYEFSFTIDSQQHRYEKKDINGIVQGEFGFITADGVYHVTVYATDENGNFKIISMKNIKISERLDRLKESELPKIPGFQYHTPTTSQQPPSTRSITTTTTKPLLTTKRVPKFLTASTIRVGCGGCGIITTPPSLEEFFKARTSKIESKPIEYSHPTIQTKERAKNFYSKPNELVTPTRTYTATTSGPKYVELSTNTFTQSTPRPRRITVENSLTQSILIPKYIAPTEATVPKRELIEVTPKYTSIPITLTPPESVKVNAHVEGSTALFEPRLITLTEATSTPKRELIEVTPKYTKKHTARPQPTVTSKNEIVYTKQLPLKIPRFIPDPSKAKVENGIIKVPGNAPIPILDKYPNMIDGLPNGITKENISDLLYKFNYTVGFHGHYEKGWRNGTKVGGYFVNGRDGYSRIVTYVADEFGYRPKFKLVRLGLDSLGTPKEDTEKSFGLQNFEFVWYPLN</sequence>
<dbReference type="PROSITE" id="PS00233">
    <property type="entry name" value="CHIT_BIND_RR_1"/>
    <property type="match status" value="1"/>
</dbReference>
<dbReference type="EMBL" id="JAVRBK010000003">
    <property type="protein sequence ID" value="KAK5647023.1"/>
    <property type="molecule type" value="Genomic_DNA"/>
</dbReference>
<keyword evidence="1 2" id="KW-0193">Cuticle</keyword>
<dbReference type="Pfam" id="PF00379">
    <property type="entry name" value="Chitin_bind_4"/>
    <property type="match status" value="2"/>
</dbReference>
<dbReference type="InterPro" id="IPR050468">
    <property type="entry name" value="Cuticle_Struct_Prot"/>
</dbReference>
<evidence type="ECO:0000313" key="6">
    <source>
        <dbReference type="Proteomes" id="UP001329430"/>
    </source>
</evidence>
<dbReference type="InterPro" id="IPR000618">
    <property type="entry name" value="Insect_cuticle"/>
</dbReference>
<dbReference type="AlphaFoldDB" id="A0AAN7VK70"/>
<keyword evidence="4" id="KW-0732">Signal</keyword>
<feature type="compositionally biased region" description="Low complexity" evidence="3">
    <location>
        <begin position="107"/>
        <end position="122"/>
    </location>
</feature>
<proteinExistence type="predicted"/>
<gene>
    <name evidence="5" type="ORF">RI129_005487</name>
</gene>
<dbReference type="GO" id="GO:0008010">
    <property type="term" value="F:structural constituent of chitin-based larval cuticle"/>
    <property type="evidence" value="ECO:0007669"/>
    <property type="project" value="TreeGrafter"/>
</dbReference>
<dbReference type="PROSITE" id="PS51155">
    <property type="entry name" value="CHIT_BIND_RR_2"/>
    <property type="match status" value="2"/>
</dbReference>
<accession>A0AAN7VK70</accession>
<feature type="region of interest" description="Disordered" evidence="3">
    <location>
        <begin position="102"/>
        <end position="122"/>
    </location>
</feature>
<reference evidence="5 6" key="1">
    <citation type="journal article" date="2024" name="Insects">
        <title>An Improved Chromosome-Level Genome Assembly of the Firefly Pyrocoelia pectoralis.</title>
        <authorList>
            <person name="Fu X."/>
            <person name="Meyer-Rochow V.B."/>
            <person name="Ballantyne L."/>
            <person name="Zhu X."/>
        </authorList>
    </citation>
    <scope>NUCLEOTIDE SEQUENCE [LARGE SCALE GENOMIC DNA]</scope>
    <source>
        <strain evidence="5">XCY_ONT2</strain>
    </source>
</reference>
<organism evidence="5 6">
    <name type="scientific">Pyrocoelia pectoralis</name>
    <dbReference type="NCBI Taxonomy" id="417401"/>
    <lineage>
        <taxon>Eukaryota</taxon>
        <taxon>Metazoa</taxon>
        <taxon>Ecdysozoa</taxon>
        <taxon>Arthropoda</taxon>
        <taxon>Hexapoda</taxon>
        <taxon>Insecta</taxon>
        <taxon>Pterygota</taxon>
        <taxon>Neoptera</taxon>
        <taxon>Endopterygota</taxon>
        <taxon>Coleoptera</taxon>
        <taxon>Polyphaga</taxon>
        <taxon>Elateriformia</taxon>
        <taxon>Elateroidea</taxon>
        <taxon>Lampyridae</taxon>
        <taxon>Lampyrinae</taxon>
        <taxon>Pyrocoelia</taxon>
    </lineage>
</organism>
<evidence type="ECO:0000256" key="4">
    <source>
        <dbReference type="SAM" id="SignalP"/>
    </source>
</evidence>
<evidence type="ECO:0000313" key="5">
    <source>
        <dbReference type="EMBL" id="KAK5647023.1"/>
    </source>
</evidence>
<protein>
    <recommendedName>
        <fullName evidence="7">Protein lethal(3)malignant blood neoplasm 1</fullName>
    </recommendedName>
</protein>
<dbReference type="GO" id="GO:0062129">
    <property type="term" value="C:chitin-based extracellular matrix"/>
    <property type="evidence" value="ECO:0007669"/>
    <property type="project" value="TreeGrafter"/>
</dbReference>